<gene>
    <name evidence="2" type="ORF">AVDCRST_MAG41-2804</name>
</gene>
<accession>A0A6J4J5Y1</accession>
<organism evidence="2">
    <name type="scientific">uncultured Mycobacteriales bacterium</name>
    <dbReference type="NCBI Taxonomy" id="581187"/>
    <lineage>
        <taxon>Bacteria</taxon>
        <taxon>Bacillati</taxon>
        <taxon>Actinomycetota</taxon>
        <taxon>Actinomycetes</taxon>
        <taxon>Mycobacteriales</taxon>
        <taxon>environmental samples</taxon>
    </lineage>
</organism>
<feature type="non-terminal residue" evidence="2">
    <location>
        <position position="62"/>
    </location>
</feature>
<feature type="compositionally biased region" description="Basic and acidic residues" evidence="1">
    <location>
        <begin position="51"/>
        <end position="62"/>
    </location>
</feature>
<feature type="region of interest" description="Disordered" evidence="1">
    <location>
        <begin position="1"/>
        <end position="62"/>
    </location>
</feature>
<feature type="compositionally biased region" description="Basic residues" evidence="1">
    <location>
        <begin position="15"/>
        <end position="50"/>
    </location>
</feature>
<dbReference type="AlphaFoldDB" id="A0A6J4J5Y1"/>
<evidence type="ECO:0000313" key="2">
    <source>
        <dbReference type="EMBL" id="CAA9269750.1"/>
    </source>
</evidence>
<proteinExistence type="predicted"/>
<feature type="non-terminal residue" evidence="2">
    <location>
        <position position="1"/>
    </location>
</feature>
<name>A0A6J4J5Y1_9ACTN</name>
<evidence type="ECO:0000256" key="1">
    <source>
        <dbReference type="SAM" id="MobiDB-lite"/>
    </source>
</evidence>
<reference evidence="2" key="1">
    <citation type="submission" date="2020-02" db="EMBL/GenBank/DDBJ databases">
        <authorList>
            <person name="Meier V. D."/>
        </authorList>
    </citation>
    <scope>NUCLEOTIDE SEQUENCE</scope>
    <source>
        <strain evidence="2">AVDCRST_MAG41</strain>
    </source>
</reference>
<sequence length="62" mass="7201">VDRQAEVRPPGGQGLRRRLRREPGGRGRRPGRRGHRDHRGRRHPGRPGRPGHRDVLHRQAEL</sequence>
<dbReference type="EMBL" id="CADCTP010000259">
    <property type="protein sequence ID" value="CAA9269750.1"/>
    <property type="molecule type" value="Genomic_DNA"/>
</dbReference>
<protein>
    <submittedName>
        <fullName evidence="2">Uncharacterized protein</fullName>
    </submittedName>
</protein>